<dbReference type="GeneID" id="77944382"/>
<name>A0AAE8YH82_9CAUD</name>
<reference evidence="3" key="1">
    <citation type="submission" date="2021-10" db="EMBL/GenBank/DDBJ databases">
        <authorList>
            <person name="Gelman D."/>
            <person name="Alkalay-Oren S."/>
            <person name="Coppenhagen-Glazer S."/>
            <person name="Hazan R."/>
        </authorList>
    </citation>
    <scope>NUCLEOTIDE SEQUENCE</scope>
</reference>
<organism evidence="3 4">
    <name type="scientific">Burkholderia phage BgManors32</name>
    <dbReference type="NCBI Taxonomy" id="2894335"/>
    <lineage>
        <taxon>Viruses</taxon>
        <taxon>Duplodnaviria</taxon>
        <taxon>Heunggongvirae</taxon>
        <taxon>Uroviricota</taxon>
        <taxon>Caudoviricetes</taxon>
        <taxon>Bigmanorsvirus</taxon>
        <taxon>Bigmanorsvirus bgmanors32</taxon>
    </lineage>
</organism>
<dbReference type="RefSeq" id="YP_010668239.1">
    <property type="nucleotide sequence ID" value="NC_070955.1"/>
</dbReference>
<proteinExistence type="predicted"/>
<evidence type="ECO:0000313" key="4">
    <source>
        <dbReference type="Proteomes" id="UP000828188"/>
    </source>
</evidence>
<protein>
    <recommendedName>
        <fullName evidence="2">Large polyvalent protein-associated domain-containing protein</fullName>
    </recommendedName>
</protein>
<feature type="domain" description="Large polyvalent protein-associated" evidence="2">
    <location>
        <begin position="60"/>
        <end position="171"/>
    </location>
</feature>
<dbReference type="KEGG" id="vg:77944382"/>
<feature type="region of interest" description="Disordered" evidence="1">
    <location>
        <begin position="19"/>
        <end position="45"/>
    </location>
</feature>
<dbReference type="InterPro" id="IPR040824">
    <property type="entry name" value="LPD3"/>
</dbReference>
<dbReference type="Pfam" id="PF18798">
    <property type="entry name" value="LPD3"/>
    <property type="match status" value="1"/>
</dbReference>
<sequence length="177" mass="18938">MARHLHIFIHTHDAAGWNESAHPRAANGEFGSGGGGQAGSVSSAAAGPVKLKGDELGDYADMKELRQKALAHAQAHFVGKAFSNRATGNEITVTRSGVKHTIAGASDALVRTIPAIPAMLQSAKLVKREPDKRGRTDVLGIEVYSAPVEIDGERHEAILTVKHYVDGRRYYDHGLVK</sequence>
<keyword evidence="4" id="KW-1185">Reference proteome</keyword>
<evidence type="ECO:0000259" key="2">
    <source>
        <dbReference type="Pfam" id="PF18798"/>
    </source>
</evidence>
<dbReference type="EMBL" id="OK665842">
    <property type="protein sequence ID" value="UEW68637.1"/>
    <property type="molecule type" value="Genomic_DNA"/>
</dbReference>
<evidence type="ECO:0000313" key="3">
    <source>
        <dbReference type="EMBL" id="UEW68637.1"/>
    </source>
</evidence>
<dbReference type="Proteomes" id="UP000828188">
    <property type="component" value="Segment"/>
</dbReference>
<accession>A0AAE8YH82</accession>
<evidence type="ECO:0000256" key="1">
    <source>
        <dbReference type="SAM" id="MobiDB-lite"/>
    </source>
</evidence>